<evidence type="ECO:0000313" key="8">
    <source>
        <dbReference type="EMBL" id="MCP0887152.1"/>
    </source>
</evidence>
<keyword evidence="8" id="KW-0238">DNA-binding</keyword>
<feature type="modified residue" description="4-aspartylphosphate" evidence="5">
    <location>
        <position position="59"/>
    </location>
</feature>
<organism evidence="8 9">
    <name type="scientific">Ligilactobacillus ubinensis</name>
    <dbReference type="NCBI Taxonomy" id="2876789"/>
    <lineage>
        <taxon>Bacteria</taxon>
        <taxon>Bacillati</taxon>
        <taxon>Bacillota</taxon>
        <taxon>Bacilli</taxon>
        <taxon>Lactobacillales</taxon>
        <taxon>Lactobacillaceae</taxon>
        <taxon>Ligilactobacillus</taxon>
    </lineage>
</organism>
<dbReference type="InterPro" id="IPR007492">
    <property type="entry name" value="LytTR_DNA-bd_dom"/>
</dbReference>
<keyword evidence="9" id="KW-1185">Reference proteome</keyword>
<dbReference type="Proteomes" id="UP001139006">
    <property type="component" value="Unassembled WGS sequence"/>
</dbReference>
<keyword evidence="3" id="KW-0010">Activator</keyword>
<dbReference type="InterPro" id="IPR011006">
    <property type="entry name" value="CheY-like_superfamily"/>
</dbReference>
<name>A0A9X2FK44_9LACO</name>
<dbReference type="PANTHER" id="PTHR37299">
    <property type="entry name" value="TRANSCRIPTIONAL REGULATOR-RELATED"/>
    <property type="match status" value="1"/>
</dbReference>
<dbReference type="InterPro" id="IPR001789">
    <property type="entry name" value="Sig_transdc_resp-reg_receiver"/>
</dbReference>
<evidence type="ECO:0000256" key="5">
    <source>
        <dbReference type="PROSITE-ProRule" id="PRU00169"/>
    </source>
</evidence>
<accession>A0A9X2FK44</accession>
<dbReference type="Gene3D" id="3.40.50.2300">
    <property type="match status" value="1"/>
</dbReference>
<evidence type="ECO:0000256" key="2">
    <source>
        <dbReference type="ARBA" id="ARBA00023012"/>
    </source>
</evidence>
<dbReference type="AlphaFoldDB" id="A0A9X2FK44"/>
<feature type="domain" description="Response regulatory" evidence="6">
    <location>
        <begin position="2"/>
        <end position="126"/>
    </location>
</feature>
<evidence type="ECO:0000313" key="9">
    <source>
        <dbReference type="Proteomes" id="UP001139006"/>
    </source>
</evidence>
<dbReference type="CDD" id="cd17533">
    <property type="entry name" value="REC_LytTR_AgrA-like"/>
    <property type="match status" value="1"/>
</dbReference>
<dbReference type="SUPFAM" id="SSF52172">
    <property type="entry name" value="CheY-like"/>
    <property type="match status" value="1"/>
</dbReference>
<dbReference type="GO" id="GO:0000156">
    <property type="term" value="F:phosphorelay response regulator activity"/>
    <property type="evidence" value="ECO:0007669"/>
    <property type="project" value="InterPro"/>
</dbReference>
<evidence type="ECO:0000256" key="4">
    <source>
        <dbReference type="ARBA" id="ARBA00037164"/>
    </source>
</evidence>
<evidence type="ECO:0000256" key="3">
    <source>
        <dbReference type="ARBA" id="ARBA00023159"/>
    </source>
</evidence>
<dbReference type="SMART" id="SM00850">
    <property type="entry name" value="LytTR"/>
    <property type="match status" value="1"/>
</dbReference>
<dbReference type="Pfam" id="PF00072">
    <property type="entry name" value="Response_reg"/>
    <property type="match status" value="1"/>
</dbReference>
<dbReference type="PROSITE" id="PS50110">
    <property type="entry name" value="RESPONSE_REGULATORY"/>
    <property type="match status" value="1"/>
</dbReference>
<dbReference type="PANTHER" id="PTHR37299:SF3">
    <property type="entry name" value="STAGE 0 SPORULATION PROTEIN A HOMOLOG"/>
    <property type="match status" value="1"/>
</dbReference>
<comment type="function">
    <text evidence="4">Required for high-level post-exponential phase expression of a series of secreted proteins.</text>
</comment>
<keyword evidence="1" id="KW-0963">Cytoplasm</keyword>
<dbReference type="Gene3D" id="2.40.50.1020">
    <property type="entry name" value="LytTr DNA-binding domain"/>
    <property type="match status" value="1"/>
</dbReference>
<proteinExistence type="predicted"/>
<dbReference type="Pfam" id="PF04397">
    <property type="entry name" value="LytTR"/>
    <property type="match status" value="1"/>
</dbReference>
<dbReference type="EMBL" id="JAIULA010000013">
    <property type="protein sequence ID" value="MCP0887152.1"/>
    <property type="molecule type" value="Genomic_DNA"/>
</dbReference>
<dbReference type="InterPro" id="IPR046947">
    <property type="entry name" value="LytR-like"/>
</dbReference>
<keyword evidence="5" id="KW-0597">Phosphoprotein</keyword>
<evidence type="ECO:0000259" key="6">
    <source>
        <dbReference type="PROSITE" id="PS50110"/>
    </source>
</evidence>
<reference evidence="8 9" key="1">
    <citation type="journal article" date="2023" name="Int. J. Syst. Evol. Microbiol.">
        <title>Ligilactobacillus ubinensis sp. nov., a novel species isolated from the wild ferment of a durian fruit (Durio zibethinus).</title>
        <authorList>
            <person name="Heng Y.C."/>
            <person name="Menon N."/>
            <person name="Chen B."/>
            <person name="Loo B.Z.L."/>
            <person name="Wong G.W.J."/>
            <person name="Lim A.C.H."/>
            <person name="Silvaraju S."/>
            <person name="Kittelmann S."/>
        </authorList>
    </citation>
    <scope>NUCLEOTIDE SEQUENCE [LARGE SCALE GENOMIC DNA]</scope>
    <source>
        <strain evidence="8 9">WILCCON 0076</strain>
    </source>
</reference>
<dbReference type="RefSeq" id="WP_253360779.1">
    <property type="nucleotide sequence ID" value="NZ_JAIULA010000013.1"/>
</dbReference>
<dbReference type="PROSITE" id="PS50930">
    <property type="entry name" value="HTH_LYTTR"/>
    <property type="match status" value="1"/>
</dbReference>
<dbReference type="SMART" id="SM00448">
    <property type="entry name" value="REC"/>
    <property type="match status" value="1"/>
</dbReference>
<protein>
    <submittedName>
        <fullName evidence="8">LytTR family DNA-binding domain-containing protein</fullName>
    </submittedName>
</protein>
<dbReference type="GO" id="GO:0003677">
    <property type="term" value="F:DNA binding"/>
    <property type="evidence" value="ECO:0007669"/>
    <property type="project" value="UniProtKB-KW"/>
</dbReference>
<comment type="caution">
    <text evidence="8">The sequence shown here is derived from an EMBL/GenBank/DDBJ whole genome shotgun (WGS) entry which is preliminary data.</text>
</comment>
<evidence type="ECO:0000259" key="7">
    <source>
        <dbReference type="PROSITE" id="PS50930"/>
    </source>
</evidence>
<evidence type="ECO:0000256" key="1">
    <source>
        <dbReference type="ARBA" id="ARBA00022490"/>
    </source>
</evidence>
<gene>
    <name evidence="8" type="ORF">LB941_07365</name>
</gene>
<sequence length="244" mass="28290">MNIVILEDNLLQQQRMVRVINEIVAERKWEQVHIQTFSNGTRLLNSFPLASPQNIYFLDIQVQNNDRGGLEVAKKIRAADAYAAIVFVTTHSEFLKTTFEYKVSALDFIAKEDEDKFKQEIAVCLSHVKKQELADSKEVFHLESRYADITLPFASIYYFEVEPGSHRVTIRAHKRRLEFYGSLREIEGQDERFYRVHRGIIVNLQNVRGIDKSNNLVLFDEGVSCAISRRKVRSLSKILAKCHE</sequence>
<keyword evidence="2" id="KW-0902">Two-component regulatory system</keyword>
<feature type="domain" description="HTH LytTR-type" evidence="7">
    <location>
        <begin position="140"/>
        <end position="241"/>
    </location>
</feature>